<comment type="caution">
    <text evidence="2">The sequence shown here is derived from an EMBL/GenBank/DDBJ whole genome shotgun (WGS) entry which is preliminary data.</text>
</comment>
<evidence type="ECO:0000256" key="1">
    <source>
        <dbReference type="SAM" id="Coils"/>
    </source>
</evidence>
<gene>
    <name evidence="2" type="ORF">S12H4_35278</name>
</gene>
<organism evidence="2">
    <name type="scientific">marine sediment metagenome</name>
    <dbReference type="NCBI Taxonomy" id="412755"/>
    <lineage>
        <taxon>unclassified sequences</taxon>
        <taxon>metagenomes</taxon>
        <taxon>ecological metagenomes</taxon>
    </lineage>
</organism>
<sequence length="123" mass="15185">SKKKKRYKKQNKKDIYGFNSSFKENKDKKKISYTEFVGKNKEEKIILFSPLLHLEHQKKIWLDQDEHFEEIYIWLRDIYLKHNPEPFADLKQAVEEEMKELDEEKQKRLEKINKDFENPLREI</sequence>
<dbReference type="InterPro" id="IPR023093">
    <property type="entry name" value="ScpA-like_C"/>
</dbReference>
<dbReference type="Gene3D" id="1.10.10.580">
    <property type="entry name" value="Structural maintenance of chromosome 1. Chain E"/>
    <property type="match status" value="1"/>
</dbReference>
<proteinExistence type="predicted"/>
<protein>
    <submittedName>
        <fullName evidence="2">Uncharacterized protein</fullName>
    </submittedName>
</protein>
<dbReference type="AlphaFoldDB" id="X1U1M4"/>
<feature type="coiled-coil region" evidence="1">
    <location>
        <begin position="87"/>
        <end position="115"/>
    </location>
</feature>
<name>X1U1M4_9ZZZZ</name>
<keyword evidence="1" id="KW-0175">Coiled coil</keyword>
<feature type="non-terminal residue" evidence="2">
    <location>
        <position position="1"/>
    </location>
</feature>
<dbReference type="EMBL" id="BARW01020938">
    <property type="protein sequence ID" value="GAI97501.1"/>
    <property type="molecule type" value="Genomic_DNA"/>
</dbReference>
<evidence type="ECO:0000313" key="2">
    <source>
        <dbReference type="EMBL" id="GAI97501.1"/>
    </source>
</evidence>
<accession>X1U1M4</accession>
<reference evidence="2" key="1">
    <citation type="journal article" date="2014" name="Front. Microbiol.">
        <title>High frequency of phylogenetically diverse reductive dehalogenase-homologous genes in deep subseafloor sedimentary metagenomes.</title>
        <authorList>
            <person name="Kawai M."/>
            <person name="Futagami T."/>
            <person name="Toyoda A."/>
            <person name="Takaki Y."/>
            <person name="Nishi S."/>
            <person name="Hori S."/>
            <person name="Arai W."/>
            <person name="Tsubouchi T."/>
            <person name="Morono Y."/>
            <person name="Uchiyama I."/>
            <person name="Ito T."/>
            <person name="Fujiyama A."/>
            <person name="Inagaki F."/>
            <person name="Takami H."/>
        </authorList>
    </citation>
    <scope>NUCLEOTIDE SEQUENCE</scope>
    <source>
        <strain evidence="2">Expedition CK06-06</strain>
    </source>
</reference>